<feature type="transmembrane region" description="Helical" evidence="6">
    <location>
        <begin position="40"/>
        <end position="61"/>
    </location>
</feature>
<comment type="caution">
    <text evidence="8">The sequence shown here is derived from an EMBL/GenBank/DDBJ whole genome shotgun (WGS) entry which is preliminary data.</text>
</comment>
<evidence type="ECO:0000313" key="9">
    <source>
        <dbReference type="Proteomes" id="UP000295453"/>
    </source>
</evidence>
<evidence type="ECO:0000256" key="1">
    <source>
        <dbReference type="ARBA" id="ARBA00004651"/>
    </source>
</evidence>
<dbReference type="PANTHER" id="PTHR36115">
    <property type="entry name" value="PROLINE-RICH ANTIGEN HOMOLOG-RELATED"/>
    <property type="match status" value="1"/>
</dbReference>
<evidence type="ECO:0000256" key="6">
    <source>
        <dbReference type="SAM" id="Phobius"/>
    </source>
</evidence>
<gene>
    <name evidence="8" type="ORF">EPD65_10025</name>
</gene>
<keyword evidence="3 6" id="KW-0812">Transmembrane</keyword>
<accession>A0A4R1C0H2</accession>
<dbReference type="EMBL" id="SJZJ01000015">
    <property type="protein sequence ID" value="TCJ23944.1"/>
    <property type="molecule type" value="Genomic_DNA"/>
</dbReference>
<name>A0A4R1C0H2_9ACTN</name>
<keyword evidence="4 6" id="KW-1133">Transmembrane helix</keyword>
<proteinExistence type="predicted"/>
<dbReference type="Proteomes" id="UP000295453">
    <property type="component" value="Unassembled WGS sequence"/>
</dbReference>
<evidence type="ECO:0000313" key="8">
    <source>
        <dbReference type="EMBL" id="TCJ23944.1"/>
    </source>
</evidence>
<evidence type="ECO:0000256" key="4">
    <source>
        <dbReference type="ARBA" id="ARBA00022989"/>
    </source>
</evidence>
<dbReference type="Pfam" id="PF06271">
    <property type="entry name" value="RDD"/>
    <property type="match status" value="1"/>
</dbReference>
<dbReference type="InterPro" id="IPR010432">
    <property type="entry name" value="RDD"/>
</dbReference>
<dbReference type="RefSeq" id="WP_131583690.1">
    <property type="nucleotide sequence ID" value="NZ_SJZJ01000015.1"/>
</dbReference>
<evidence type="ECO:0000256" key="5">
    <source>
        <dbReference type="ARBA" id="ARBA00023136"/>
    </source>
</evidence>
<dbReference type="AlphaFoldDB" id="A0A4R1C0H2"/>
<dbReference type="OrthoDB" id="5187110at2"/>
<sequence length="131" mass="14288">MLETASWGRRLLAIVIDWAACVGVVLAFTGSSYFGDGPRSGFYLFVVFVVESAFFTVLMGGSFGHLAVRLRVIRRDGRPLDLFRAIARPVLILLVIPPLVAGPDRRGIHDMILGSYIVRLDDLQAGQKAAA</sequence>
<dbReference type="GO" id="GO:0005886">
    <property type="term" value="C:plasma membrane"/>
    <property type="evidence" value="ECO:0007669"/>
    <property type="project" value="UniProtKB-SubCell"/>
</dbReference>
<dbReference type="PANTHER" id="PTHR36115:SF6">
    <property type="entry name" value="PROLINE-RICH ANTIGEN HOMOLOG"/>
    <property type="match status" value="1"/>
</dbReference>
<organism evidence="8 9">
    <name type="scientific">Nocardioides jejuensis</name>
    <dbReference type="NCBI Taxonomy" id="2502782"/>
    <lineage>
        <taxon>Bacteria</taxon>
        <taxon>Bacillati</taxon>
        <taxon>Actinomycetota</taxon>
        <taxon>Actinomycetes</taxon>
        <taxon>Propionibacteriales</taxon>
        <taxon>Nocardioidaceae</taxon>
        <taxon>Nocardioides</taxon>
    </lineage>
</organism>
<feature type="transmembrane region" description="Helical" evidence="6">
    <location>
        <begin position="12"/>
        <end position="34"/>
    </location>
</feature>
<evidence type="ECO:0000259" key="7">
    <source>
        <dbReference type="Pfam" id="PF06271"/>
    </source>
</evidence>
<feature type="domain" description="RDD" evidence="7">
    <location>
        <begin position="4"/>
        <end position="113"/>
    </location>
</feature>
<keyword evidence="5 6" id="KW-0472">Membrane</keyword>
<reference evidence="8 9" key="1">
    <citation type="submission" date="2019-03" db="EMBL/GenBank/DDBJ databases">
        <authorList>
            <person name="Kim M.K.M."/>
        </authorList>
    </citation>
    <scope>NUCLEOTIDE SEQUENCE [LARGE SCALE GENOMIC DNA]</scope>
    <source>
        <strain evidence="8 9">18JY15-6</strain>
    </source>
</reference>
<keyword evidence="9" id="KW-1185">Reference proteome</keyword>
<protein>
    <submittedName>
        <fullName evidence="8">RDD family protein</fullName>
    </submittedName>
</protein>
<comment type="subcellular location">
    <subcellularLocation>
        <location evidence="1">Cell membrane</location>
        <topology evidence="1">Multi-pass membrane protein</topology>
    </subcellularLocation>
</comment>
<evidence type="ECO:0000256" key="3">
    <source>
        <dbReference type="ARBA" id="ARBA00022692"/>
    </source>
</evidence>
<keyword evidence="2" id="KW-1003">Cell membrane</keyword>
<dbReference type="InterPro" id="IPR051791">
    <property type="entry name" value="Pra-immunoreactive"/>
</dbReference>
<evidence type="ECO:0000256" key="2">
    <source>
        <dbReference type="ARBA" id="ARBA00022475"/>
    </source>
</evidence>